<sequence length="528" mass="59500">MLDSLRIYLLQYATLLVEHAPHHIHDNNKNRNSKLRRLMTFAWPCLLSKACVDPACKYSGHLLLAHIIAKFAIHKKIVLQVFHSLLKAHAMEARAIVRQAMAILTPAVPARMEDGHQMLTHWTRKIIVEEGHTVPQLVHILHLIVQHFKVYYPVRHHLVQHMVSAMQRLGFTPSVTIEQRRLAVDLSEVVIKWELQRIKDQQPDSDMDPNSSGEGINSVSSIKRGLSVDSAQEVKRFRAATGAISAVFGRSQSLPGADSLLSKPIDKQHTDTVVNFLIRVACQVNDNTNTAGSPGEVLSRRCVNLLKTALRPDMWCKSELKLQWFDKLLMTVEQPNQVNYGNICTGLEVLNFLLTVLQSPAILSSFKPLQRGIAACMTCTSSVASKYEELECLYAAVGKVIYEGLTNYEKATNANPSQLFAGTSELVMLSLELVKTRLAVMSMEMRKNFIQTILTSLIEKSPDAKILRAVVKIVEEWVKTNSPMAANQTPTLREKSVLLVKMMTYIEKRFPEDLELNAQFLDLVNYVY</sequence>
<dbReference type="InterPro" id="IPR050517">
    <property type="entry name" value="DDR_Repair_Kinase"/>
</dbReference>
<dbReference type="GO" id="GO:0006281">
    <property type="term" value="P:DNA repair"/>
    <property type="evidence" value="ECO:0007669"/>
    <property type="project" value="TreeGrafter"/>
</dbReference>
<dbReference type="GO" id="GO:0005634">
    <property type="term" value="C:nucleus"/>
    <property type="evidence" value="ECO:0007669"/>
    <property type="project" value="TreeGrafter"/>
</dbReference>
<proteinExistence type="predicted"/>
<dbReference type="Proteomes" id="UP000092124">
    <property type="component" value="Unassembled WGS sequence"/>
</dbReference>
<dbReference type="EMBL" id="LZPO01107542">
    <property type="protein sequence ID" value="OBS60634.1"/>
    <property type="molecule type" value="Genomic_DNA"/>
</dbReference>
<protein>
    <recommendedName>
        <fullName evidence="3">Transformation/transcription domain-associated protein</fullName>
    </recommendedName>
</protein>
<evidence type="ECO:0008006" key="3">
    <source>
        <dbReference type="Google" id="ProtNLM"/>
    </source>
</evidence>
<organism evidence="1 2">
    <name type="scientific">Neotoma lepida</name>
    <name type="common">Desert woodrat</name>
    <dbReference type="NCBI Taxonomy" id="56216"/>
    <lineage>
        <taxon>Eukaryota</taxon>
        <taxon>Metazoa</taxon>
        <taxon>Chordata</taxon>
        <taxon>Craniata</taxon>
        <taxon>Vertebrata</taxon>
        <taxon>Euteleostomi</taxon>
        <taxon>Mammalia</taxon>
        <taxon>Eutheria</taxon>
        <taxon>Euarchontoglires</taxon>
        <taxon>Glires</taxon>
        <taxon>Rodentia</taxon>
        <taxon>Myomorpha</taxon>
        <taxon>Muroidea</taxon>
        <taxon>Cricetidae</taxon>
        <taxon>Neotominae</taxon>
        <taxon>Neotoma</taxon>
    </lineage>
</organism>
<evidence type="ECO:0000313" key="1">
    <source>
        <dbReference type="EMBL" id="OBS60634.1"/>
    </source>
</evidence>
<dbReference type="Pfam" id="PF20206">
    <property type="entry name" value="Tra1_ring"/>
    <property type="match status" value="2"/>
</dbReference>
<dbReference type="GO" id="GO:0035267">
    <property type="term" value="C:NuA4 histone acetyltransferase complex"/>
    <property type="evidence" value="ECO:0007669"/>
    <property type="project" value="TreeGrafter"/>
</dbReference>
<dbReference type="InterPro" id="IPR046805">
    <property type="entry name" value="Tra1_ring"/>
</dbReference>
<keyword evidence="2" id="KW-1185">Reference proteome</keyword>
<accession>A0A1A6G462</accession>
<comment type="caution">
    <text evidence="1">The sequence shown here is derived from an EMBL/GenBank/DDBJ whole genome shotgun (WGS) entry which is preliminary data.</text>
</comment>
<dbReference type="GO" id="GO:0000124">
    <property type="term" value="C:SAGA complex"/>
    <property type="evidence" value="ECO:0007669"/>
    <property type="project" value="TreeGrafter"/>
</dbReference>
<gene>
    <name evidence="1" type="ORF">A6R68_08262</name>
</gene>
<dbReference type="STRING" id="56216.A0A1A6G462"/>
<dbReference type="PANTHER" id="PTHR11139:SF1">
    <property type="entry name" value="TRANSFORMATION_TRANSCRIPTION DOMAIN-ASSOCIATED PROTEIN"/>
    <property type="match status" value="1"/>
</dbReference>
<name>A0A1A6G462_NEOLE</name>
<dbReference type="OrthoDB" id="5570127at2759"/>
<feature type="non-terminal residue" evidence="1">
    <location>
        <position position="528"/>
    </location>
</feature>
<evidence type="ECO:0000313" key="2">
    <source>
        <dbReference type="Proteomes" id="UP000092124"/>
    </source>
</evidence>
<dbReference type="GO" id="GO:0006355">
    <property type="term" value="P:regulation of DNA-templated transcription"/>
    <property type="evidence" value="ECO:0007669"/>
    <property type="project" value="TreeGrafter"/>
</dbReference>
<dbReference type="PANTHER" id="PTHR11139">
    <property type="entry name" value="ATAXIA TELANGIECTASIA MUTATED ATM -RELATED"/>
    <property type="match status" value="1"/>
</dbReference>
<dbReference type="AlphaFoldDB" id="A0A1A6G462"/>
<reference evidence="1 2" key="1">
    <citation type="submission" date="2016-06" db="EMBL/GenBank/DDBJ databases">
        <title>The Draft Genome Sequence and Annotation of the Desert Woodrat Neotoma lepida.</title>
        <authorList>
            <person name="Campbell M."/>
            <person name="Oakeson K.F."/>
            <person name="Yandell M."/>
            <person name="Halpert J.R."/>
            <person name="Dearing D."/>
        </authorList>
    </citation>
    <scope>NUCLEOTIDE SEQUENCE [LARGE SCALE GENOMIC DNA]</scope>
    <source>
        <strain evidence="1">417</strain>
        <tissue evidence="1">Liver</tissue>
    </source>
</reference>